<gene>
    <name evidence="1" type="ORF">NNJEOMEG_03878</name>
</gene>
<comment type="caution">
    <text evidence="1">The sequence shown here is derived from an EMBL/GenBank/DDBJ whole genome shotgun (WGS) entry which is preliminary data.</text>
</comment>
<proteinExistence type="predicted"/>
<protein>
    <submittedName>
        <fullName evidence="1">Uncharacterized protein</fullName>
    </submittedName>
</protein>
<dbReference type="Proteomes" id="UP000494245">
    <property type="component" value="Unassembled WGS sequence"/>
</dbReference>
<organism evidence="1 2">
    <name type="scientific">Fundidesulfovibrio magnetotacticus</name>
    <dbReference type="NCBI Taxonomy" id="2730080"/>
    <lineage>
        <taxon>Bacteria</taxon>
        <taxon>Pseudomonadati</taxon>
        <taxon>Thermodesulfobacteriota</taxon>
        <taxon>Desulfovibrionia</taxon>
        <taxon>Desulfovibrionales</taxon>
        <taxon>Desulfovibrionaceae</taxon>
        <taxon>Fundidesulfovibrio</taxon>
    </lineage>
</organism>
<dbReference type="RefSeq" id="WP_173087141.1">
    <property type="nucleotide sequence ID" value="NZ_BLTE01000029.1"/>
</dbReference>
<name>A0A6V8LW91_9BACT</name>
<keyword evidence="2" id="KW-1185">Reference proteome</keyword>
<evidence type="ECO:0000313" key="2">
    <source>
        <dbReference type="Proteomes" id="UP000494245"/>
    </source>
</evidence>
<reference evidence="1 2" key="2">
    <citation type="submission" date="2020-05" db="EMBL/GenBank/DDBJ databases">
        <title>Draft genome sequence of Desulfovibrio sp. strainFSS-1.</title>
        <authorList>
            <person name="Shimoshige H."/>
            <person name="Kobayashi H."/>
            <person name="Maekawa T."/>
        </authorList>
    </citation>
    <scope>NUCLEOTIDE SEQUENCE [LARGE SCALE GENOMIC DNA]</scope>
    <source>
        <strain evidence="1 2">SIID29052-01</strain>
    </source>
</reference>
<dbReference type="AlphaFoldDB" id="A0A6V8LW91"/>
<reference evidence="1 2" key="1">
    <citation type="submission" date="2020-04" db="EMBL/GenBank/DDBJ databases">
        <authorList>
            <consortium name="Desulfovibrio sp. FSS-1 genome sequencing consortium"/>
            <person name="Shimoshige H."/>
            <person name="Kobayashi H."/>
            <person name="Maekawa T."/>
        </authorList>
    </citation>
    <scope>NUCLEOTIDE SEQUENCE [LARGE SCALE GENOMIC DNA]</scope>
    <source>
        <strain evidence="1 2">SIID29052-01</strain>
    </source>
</reference>
<evidence type="ECO:0000313" key="1">
    <source>
        <dbReference type="EMBL" id="GFK96004.1"/>
    </source>
</evidence>
<dbReference type="EMBL" id="BLTE01000029">
    <property type="protein sequence ID" value="GFK96004.1"/>
    <property type="molecule type" value="Genomic_DNA"/>
</dbReference>
<accession>A0A6V8LW91</accession>
<sequence>MSLYSLKTGAAGAPVQSWSASLGVSSAGDKLAKLAALYDKRPETTLSGAFAVPAIENGPVAVARFGDLTLNGATITTDKRCNGLFLLCDSLTVTGAASVIHMDHTRANRAFDPADADCSIPASLVLSSRFLPLAGLLAMIRQKNIFVGDPQFWLEMAPLVTCTITPGPYLSRNSLCGAAQNNYANVGNAGTGGPGGAGGSRIGWGERGRWCRGGYGNDYYGTAYHNPETLLAMSNPGGFVVVAVIGNVTVGPGLTIHADGGPTSGVDCSGAGGGLARLLHGGTLTGSPTVRAAAGAGGGGTYGVAGGAGFAGASGFTAFGL</sequence>